<gene>
    <name evidence="1" type="ORF">H7F53_07965</name>
</gene>
<reference evidence="1 2" key="1">
    <citation type="submission" date="2020-08" db="EMBL/GenBank/DDBJ databases">
        <title>The genome sequence of type strain Novosphingobium piscinae KCTC 42194.</title>
        <authorList>
            <person name="Liu Y."/>
        </authorList>
    </citation>
    <scope>NUCLEOTIDE SEQUENCE [LARGE SCALE GENOMIC DNA]</scope>
    <source>
        <strain evidence="1 2">KCTC 42194</strain>
    </source>
</reference>
<evidence type="ECO:0000313" key="2">
    <source>
        <dbReference type="Proteomes" id="UP000551327"/>
    </source>
</evidence>
<accession>A0A7X1KQ29</accession>
<dbReference type="EMBL" id="JACLAX010000006">
    <property type="protein sequence ID" value="MBC2669075.1"/>
    <property type="molecule type" value="Genomic_DNA"/>
</dbReference>
<keyword evidence="2" id="KW-1185">Reference proteome</keyword>
<sequence length="145" mass="16909">MDFEMQVSEPEVGNQAQLAHAISAFDRSLRDRDREIDLLRLEVARWRSEAEECAGKLALLQMAMQRHLQQCTRDDGDVQRLIAELAEATAQRKEQSAIIVRREQRIIELREKLESGAPVEVRDRGATFSWRRLERWAKRATSRHD</sequence>
<organism evidence="1 2">
    <name type="scientific">Novosphingobium piscinae</name>
    <dbReference type="NCBI Taxonomy" id="1507448"/>
    <lineage>
        <taxon>Bacteria</taxon>
        <taxon>Pseudomonadati</taxon>
        <taxon>Pseudomonadota</taxon>
        <taxon>Alphaproteobacteria</taxon>
        <taxon>Sphingomonadales</taxon>
        <taxon>Sphingomonadaceae</taxon>
        <taxon>Novosphingobium</taxon>
    </lineage>
</organism>
<protein>
    <submittedName>
        <fullName evidence="1">Uncharacterized protein</fullName>
    </submittedName>
</protein>
<dbReference type="Proteomes" id="UP000551327">
    <property type="component" value="Unassembled WGS sequence"/>
</dbReference>
<dbReference type="RefSeq" id="WP_185678964.1">
    <property type="nucleotide sequence ID" value="NZ_JACLAX010000006.1"/>
</dbReference>
<comment type="caution">
    <text evidence="1">The sequence shown here is derived from an EMBL/GenBank/DDBJ whole genome shotgun (WGS) entry which is preliminary data.</text>
</comment>
<dbReference type="AlphaFoldDB" id="A0A7X1KQ29"/>
<evidence type="ECO:0000313" key="1">
    <source>
        <dbReference type="EMBL" id="MBC2669075.1"/>
    </source>
</evidence>
<proteinExistence type="predicted"/>
<name>A0A7X1KQ29_9SPHN</name>